<evidence type="ECO:0000313" key="8">
    <source>
        <dbReference type="EMBL" id="CAF4608526.1"/>
    </source>
</evidence>
<dbReference type="EMBL" id="CAJOBQ010000159">
    <property type="protein sequence ID" value="CAF4278103.1"/>
    <property type="molecule type" value="Genomic_DNA"/>
</dbReference>
<comment type="function">
    <text evidence="4">Binds to the catalytic subunit of the cyclin dependent kinases and is essential for their biological function.</text>
</comment>
<keyword evidence="3 4" id="KW-0131">Cell cycle</keyword>
<evidence type="ECO:0000313" key="5">
    <source>
        <dbReference type="EMBL" id="CAF4278103.1"/>
    </source>
</evidence>
<dbReference type="Gene3D" id="3.30.170.10">
    <property type="entry name" value="Cyclin-dependent kinase, regulatory subunit"/>
    <property type="match status" value="2"/>
</dbReference>
<protein>
    <recommendedName>
        <fullName evidence="4">Cyclin-dependent kinases regulatory subunit</fullName>
    </recommendedName>
</protein>
<dbReference type="Proteomes" id="UP000663862">
    <property type="component" value="Unassembled WGS sequence"/>
</dbReference>
<dbReference type="SMART" id="SM01084">
    <property type="entry name" value="CKS"/>
    <property type="match status" value="2"/>
</dbReference>
<organism evidence="6 9">
    <name type="scientific">Rotaria socialis</name>
    <dbReference type="NCBI Taxonomy" id="392032"/>
    <lineage>
        <taxon>Eukaryota</taxon>
        <taxon>Metazoa</taxon>
        <taxon>Spiralia</taxon>
        <taxon>Gnathifera</taxon>
        <taxon>Rotifera</taxon>
        <taxon>Eurotatoria</taxon>
        <taxon>Bdelloidea</taxon>
        <taxon>Philodinida</taxon>
        <taxon>Philodinidae</taxon>
        <taxon>Rotaria</taxon>
    </lineage>
</organism>
<dbReference type="Proteomes" id="UP000663873">
    <property type="component" value="Unassembled WGS sequence"/>
</dbReference>
<name>A0A820NKC8_9BILA</name>
<comment type="caution">
    <text evidence="6">The sequence shown here is derived from an EMBL/GenBank/DDBJ whole genome shotgun (WGS) entry which is preliminary data.</text>
</comment>
<evidence type="ECO:0000256" key="2">
    <source>
        <dbReference type="ARBA" id="ARBA00022618"/>
    </source>
</evidence>
<gene>
    <name evidence="7" type="ORF">HFQ381_LOCUS19923</name>
    <name evidence="8" type="ORF">TOA249_LOCUS11106</name>
    <name evidence="5" type="ORF">TSG867_LOCUS4796</name>
    <name evidence="6" type="ORF">UJA718_LOCUS18366</name>
</gene>
<keyword evidence="2 4" id="KW-0132">Cell division</keyword>
<dbReference type="GO" id="GO:0016538">
    <property type="term" value="F:cyclin-dependent protein serine/threonine kinase regulator activity"/>
    <property type="evidence" value="ECO:0007669"/>
    <property type="project" value="InterPro"/>
</dbReference>
<dbReference type="EMBL" id="CAJOBO010001654">
    <property type="protein sequence ID" value="CAF4398708.1"/>
    <property type="molecule type" value="Genomic_DNA"/>
</dbReference>
<dbReference type="FunFam" id="3.30.170.10:FF:000001">
    <property type="entry name" value="Cyclin-dependent kinases regulatory subunit"/>
    <property type="match status" value="1"/>
</dbReference>
<dbReference type="PROSITE" id="PS00945">
    <property type="entry name" value="CKS_2"/>
    <property type="match status" value="1"/>
</dbReference>
<accession>A0A820NKC8</accession>
<evidence type="ECO:0000313" key="9">
    <source>
        <dbReference type="Proteomes" id="UP000663873"/>
    </source>
</evidence>
<dbReference type="EMBL" id="CAJOBS010000594">
    <property type="protein sequence ID" value="CAF4608526.1"/>
    <property type="molecule type" value="Genomic_DNA"/>
</dbReference>
<dbReference type="PRINTS" id="PR00296">
    <property type="entry name" value="CYCLINKINASE"/>
</dbReference>
<dbReference type="AlphaFoldDB" id="A0A820NKC8"/>
<dbReference type="PANTHER" id="PTHR23415">
    <property type="entry name" value="CYCLIN-DEPENDENT KINASES REGULATORY SUBUNIT/60S RIBOSOME SUBUNIT BIOGENESIS PROTEIN NIP7"/>
    <property type="match status" value="1"/>
</dbReference>
<dbReference type="Proteomes" id="UP000663851">
    <property type="component" value="Unassembled WGS sequence"/>
</dbReference>
<sequence length="231" mass="27143">MSSNQKLKPPRYSSTYEDDSYQYRHIILDKSMVSLIPKNRLMDECEWRALGIKQGPHWEHYLIHKPEPFVLMFRRLLQYRVEPDPSTQQQNTHFPITRIPISATLNAPVNFPLGDSTNLKSTMIMRGGLRMAVNHYKMINSNEMYEYRHVILPKEIAKKVPKGRLLTENEWRHLGVQQSLGWIHFMIHEPEPHILLFRRSLKISQQVQQHRAAAAAAAQAQQQQYNALHMK</sequence>
<keyword evidence="9" id="KW-1185">Reference proteome</keyword>
<evidence type="ECO:0000256" key="1">
    <source>
        <dbReference type="ARBA" id="ARBA00007782"/>
    </source>
</evidence>
<evidence type="ECO:0000313" key="6">
    <source>
        <dbReference type="EMBL" id="CAF4390214.1"/>
    </source>
</evidence>
<evidence type="ECO:0000313" key="7">
    <source>
        <dbReference type="EMBL" id="CAF4398708.1"/>
    </source>
</evidence>
<evidence type="ECO:0000256" key="3">
    <source>
        <dbReference type="ARBA" id="ARBA00023306"/>
    </source>
</evidence>
<dbReference type="Pfam" id="PF01111">
    <property type="entry name" value="CKS"/>
    <property type="match status" value="2"/>
</dbReference>
<dbReference type="EMBL" id="CAJOBP010003105">
    <property type="protein sequence ID" value="CAF4390214.1"/>
    <property type="molecule type" value="Genomic_DNA"/>
</dbReference>
<comment type="similarity">
    <text evidence="1 4">Belongs to the CKS family.</text>
</comment>
<dbReference type="InterPro" id="IPR000789">
    <property type="entry name" value="Cyclin-dep_kinase_reg-sub"/>
</dbReference>
<reference evidence="6" key="1">
    <citation type="submission" date="2021-02" db="EMBL/GenBank/DDBJ databases">
        <authorList>
            <person name="Nowell W R."/>
        </authorList>
    </citation>
    <scope>NUCLEOTIDE SEQUENCE</scope>
</reference>
<dbReference type="SUPFAM" id="SSF55637">
    <property type="entry name" value="Cell cycle regulatory proteins"/>
    <property type="match status" value="2"/>
</dbReference>
<proteinExistence type="inferred from homology"/>
<dbReference type="GO" id="GO:0051301">
    <property type="term" value="P:cell division"/>
    <property type="evidence" value="ECO:0007669"/>
    <property type="project" value="UniProtKB-UniRule"/>
</dbReference>
<dbReference type="Proteomes" id="UP000663838">
    <property type="component" value="Unassembled WGS sequence"/>
</dbReference>
<dbReference type="InterPro" id="IPR036858">
    <property type="entry name" value="Cyclin-dep_kinase_reg-sub_sf"/>
</dbReference>
<evidence type="ECO:0000256" key="4">
    <source>
        <dbReference type="RuleBase" id="RU311113"/>
    </source>
</evidence>